<dbReference type="Gene3D" id="1.10.357.10">
    <property type="entry name" value="Tetracycline Repressor, domain 2"/>
    <property type="match status" value="1"/>
</dbReference>
<dbReference type="Pfam" id="PF00440">
    <property type="entry name" value="TetR_N"/>
    <property type="match status" value="1"/>
</dbReference>
<dbReference type="AlphaFoldDB" id="A0A6G1TYZ9"/>
<dbReference type="Proteomes" id="UP000480425">
    <property type="component" value="Unassembled WGS sequence"/>
</dbReference>
<feature type="domain" description="HTH tetR-type" evidence="3">
    <location>
        <begin position="9"/>
        <end position="69"/>
    </location>
</feature>
<evidence type="ECO:0000259" key="3">
    <source>
        <dbReference type="PROSITE" id="PS50977"/>
    </source>
</evidence>
<sequence length="206" mass="24302">MAEINQYRQELRNKIIDYAMAEFYKRGVKAVKMDEISRGLHVSKRTVYEIFGDKEELLLAGMKMQQAKELQSLEEFANTQARNVIDIISYVYKLQMRRNEQVGVVFYEEIHKIPRVVGFMREYHSKECEERSKFFATGVKEGLFRPDLNYEVLSEVGHVTMEEIMHRQLYRTYSMQELFDNYVLTVIRGFCTERGLQALDRALAGL</sequence>
<dbReference type="GO" id="GO:0003677">
    <property type="term" value="F:DNA binding"/>
    <property type="evidence" value="ECO:0007669"/>
    <property type="project" value="UniProtKB-UniRule"/>
</dbReference>
<dbReference type="InterPro" id="IPR036271">
    <property type="entry name" value="Tet_transcr_reg_TetR-rel_C_sf"/>
</dbReference>
<name>A0A6G1TYZ9_9BACT</name>
<dbReference type="PANTHER" id="PTHR30328:SF54">
    <property type="entry name" value="HTH-TYPE TRANSCRIPTIONAL REPRESSOR SCO4008"/>
    <property type="match status" value="1"/>
</dbReference>
<dbReference type="InterPro" id="IPR001647">
    <property type="entry name" value="HTH_TetR"/>
</dbReference>
<evidence type="ECO:0000313" key="4">
    <source>
        <dbReference type="EMBL" id="MQN80407.1"/>
    </source>
</evidence>
<dbReference type="PROSITE" id="PS50977">
    <property type="entry name" value="HTH_TETR_2"/>
    <property type="match status" value="1"/>
</dbReference>
<dbReference type="OrthoDB" id="881297at2"/>
<dbReference type="RefSeq" id="WP_153122859.1">
    <property type="nucleotide sequence ID" value="NZ_VZCB01000046.1"/>
</dbReference>
<feature type="DNA-binding region" description="H-T-H motif" evidence="2">
    <location>
        <begin position="32"/>
        <end position="51"/>
    </location>
</feature>
<evidence type="ECO:0000256" key="1">
    <source>
        <dbReference type="ARBA" id="ARBA00023125"/>
    </source>
</evidence>
<accession>A0A6G1TYZ9</accession>
<gene>
    <name evidence="4" type="ORF">F7D73_05475</name>
</gene>
<dbReference type="InterPro" id="IPR050109">
    <property type="entry name" value="HTH-type_TetR-like_transc_reg"/>
</dbReference>
<organism evidence="4 5">
    <name type="scientific">Segatella copri</name>
    <dbReference type="NCBI Taxonomy" id="165179"/>
    <lineage>
        <taxon>Bacteria</taxon>
        <taxon>Pseudomonadati</taxon>
        <taxon>Bacteroidota</taxon>
        <taxon>Bacteroidia</taxon>
        <taxon>Bacteroidales</taxon>
        <taxon>Prevotellaceae</taxon>
        <taxon>Segatella</taxon>
    </lineage>
</organism>
<comment type="caution">
    <text evidence="4">The sequence shown here is derived from an EMBL/GenBank/DDBJ whole genome shotgun (WGS) entry which is preliminary data.</text>
</comment>
<dbReference type="SUPFAM" id="SSF48498">
    <property type="entry name" value="Tetracyclin repressor-like, C-terminal domain"/>
    <property type="match status" value="1"/>
</dbReference>
<dbReference type="PANTHER" id="PTHR30328">
    <property type="entry name" value="TRANSCRIPTIONAL REPRESSOR"/>
    <property type="match status" value="1"/>
</dbReference>
<proteinExistence type="predicted"/>
<reference evidence="4 5" key="1">
    <citation type="submission" date="2019-09" db="EMBL/GenBank/DDBJ databases">
        <title>Distinct polysaccharide growth profiles of human intestinal Prevotella copri isolates.</title>
        <authorList>
            <person name="Fehlner-Peach H."/>
            <person name="Magnabosco C."/>
            <person name="Raghavan V."/>
            <person name="Scher J.U."/>
            <person name="Tett A."/>
            <person name="Cox L.M."/>
            <person name="Gottsegen C."/>
            <person name="Watters A."/>
            <person name="Wiltshire- Gordon J.D."/>
            <person name="Segata N."/>
            <person name="Bonneau R."/>
            <person name="Littman D.R."/>
        </authorList>
    </citation>
    <scope>NUCLEOTIDE SEQUENCE [LARGE SCALE GENOMIC DNA]</scope>
    <source>
        <strain evidence="5">iA622</strain>
    </source>
</reference>
<evidence type="ECO:0000313" key="5">
    <source>
        <dbReference type="Proteomes" id="UP000480425"/>
    </source>
</evidence>
<dbReference type="InterPro" id="IPR009057">
    <property type="entry name" value="Homeodomain-like_sf"/>
</dbReference>
<protein>
    <submittedName>
        <fullName evidence="4">TetR/AcrR family transcriptional regulator</fullName>
    </submittedName>
</protein>
<dbReference type="Gene3D" id="1.10.10.60">
    <property type="entry name" value="Homeodomain-like"/>
    <property type="match status" value="1"/>
</dbReference>
<dbReference type="SUPFAM" id="SSF46689">
    <property type="entry name" value="Homeodomain-like"/>
    <property type="match status" value="1"/>
</dbReference>
<dbReference type="EMBL" id="VZCB01000046">
    <property type="protein sequence ID" value="MQN80407.1"/>
    <property type="molecule type" value="Genomic_DNA"/>
</dbReference>
<keyword evidence="1 2" id="KW-0238">DNA-binding</keyword>
<evidence type="ECO:0000256" key="2">
    <source>
        <dbReference type="PROSITE-ProRule" id="PRU00335"/>
    </source>
</evidence>